<evidence type="ECO:0000313" key="2">
    <source>
        <dbReference type="Proteomes" id="UP000053372"/>
    </source>
</evidence>
<dbReference type="EMBL" id="LMTZ01000137">
    <property type="protein sequence ID" value="KST63498.1"/>
    <property type="molecule type" value="Genomic_DNA"/>
</dbReference>
<gene>
    <name evidence="1" type="ORF">BC008_13625</name>
</gene>
<organism evidence="1 2">
    <name type="scientific">Mastigocoleus testarum BC008</name>
    <dbReference type="NCBI Taxonomy" id="371196"/>
    <lineage>
        <taxon>Bacteria</taxon>
        <taxon>Bacillati</taxon>
        <taxon>Cyanobacteriota</taxon>
        <taxon>Cyanophyceae</taxon>
        <taxon>Nostocales</taxon>
        <taxon>Hapalosiphonaceae</taxon>
        <taxon>Mastigocoleus</taxon>
    </lineage>
</organism>
<sequence length="67" mass="7789">MKETNYDTSNIFHVDERVRDTVTAEVWEILSHDPKAGYYLAGEIIDDALSSKEKAIWHSETDEYQII</sequence>
<evidence type="ECO:0000313" key="1">
    <source>
        <dbReference type="EMBL" id="KST63498.1"/>
    </source>
</evidence>
<reference evidence="1 2" key="1">
    <citation type="journal article" date="2015" name="Genome Announc.">
        <title>Draft Genome of the Euendolithic (true boring) Cyanobacterium Mastigocoleus testarum strain BC008.</title>
        <authorList>
            <person name="Guida B.S."/>
            <person name="Garcia-Pichel F."/>
        </authorList>
    </citation>
    <scope>NUCLEOTIDE SEQUENCE [LARGE SCALE GENOMIC DNA]</scope>
    <source>
        <strain evidence="1 2">BC008</strain>
    </source>
</reference>
<dbReference type="Proteomes" id="UP000053372">
    <property type="component" value="Unassembled WGS sequence"/>
</dbReference>
<proteinExistence type="predicted"/>
<dbReference type="RefSeq" id="WP_027841266.1">
    <property type="nucleotide sequence ID" value="NZ_LMTZ01000137.1"/>
</dbReference>
<keyword evidence="2" id="KW-1185">Reference proteome</keyword>
<protein>
    <submittedName>
        <fullName evidence="1">Uncharacterized protein</fullName>
    </submittedName>
</protein>
<comment type="caution">
    <text evidence="1">The sequence shown here is derived from an EMBL/GenBank/DDBJ whole genome shotgun (WGS) entry which is preliminary data.</text>
</comment>
<name>A0A0V7ZFY5_9CYAN</name>
<accession>A0A0V7ZFY5</accession>
<dbReference type="AlphaFoldDB" id="A0A0V7ZFY5"/>